<dbReference type="PATRIC" id="fig|1619313.3.peg.1565"/>
<organism evidence="1 2">
    <name type="scientific">Duffyella gerundensis</name>
    <dbReference type="NCBI Taxonomy" id="1619313"/>
    <lineage>
        <taxon>Bacteria</taxon>
        <taxon>Pseudomonadati</taxon>
        <taxon>Pseudomonadota</taxon>
        <taxon>Gammaproteobacteria</taxon>
        <taxon>Enterobacterales</taxon>
        <taxon>Erwiniaceae</taxon>
        <taxon>Duffyella</taxon>
    </lineage>
</organism>
<gene>
    <name evidence="1" type="ORF">EM595_1510</name>
</gene>
<sequence length="36" mass="4076">MNSVFTADGRRRFLIFSRSDKFDKSIYSPGCAAAEM</sequence>
<accession>A0A0U5L3L0</accession>
<proteinExistence type="predicted"/>
<dbReference type="EMBL" id="LN907827">
    <property type="protein sequence ID" value="CUU23744.1"/>
    <property type="molecule type" value="Genomic_DNA"/>
</dbReference>
<dbReference type="KEGG" id="ege:EM595_1510"/>
<evidence type="ECO:0000313" key="2">
    <source>
        <dbReference type="Proteomes" id="UP000059419"/>
    </source>
</evidence>
<evidence type="ECO:0000313" key="1">
    <source>
        <dbReference type="EMBL" id="CUU23744.1"/>
    </source>
</evidence>
<dbReference type="Proteomes" id="UP000059419">
    <property type="component" value="Chromosome 1"/>
</dbReference>
<dbReference type="AlphaFoldDB" id="A0A0U5L3L0"/>
<keyword evidence="2" id="KW-1185">Reference proteome</keyword>
<name>A0A0U5L3L0_9GAMM</name>
<protein>
    <submittedName>
        <fullName evidence="1">Uncharacterized protein</fullName>
    </submittedName>
</protein>
<reference evidence="2" key="1">
    <citation type="submission" date="2015-11" db="EMBL/GenBank/DDBJ databases">
        <authorList>
            <person name="Blom J."/>
        </authorList>
    </citation>
    <scope>NUCLEOTIDE SEQUENCE [LARGE SCALE GENOMIC DNA]</scope>
</reference>